<protein>
    <submittedName>
        <fullName evidence="3">Uncharacterized protein</fullName>
    </submittedName>
</protein>
<feature type="compositionally biased region" description="Low complexity" evidence="2">
    <location>
        <begin position="122"/>
        <end position="133"/>
    </location>
</feature>
<sequence length="822" mass="89281">MPLSSFLPSRKTVSKTAGFMGGMYMAHIFLRDRLEEAKEKLESERLARENLKRRFAQTTHTTSYTILALLPELADQILSEMDVESLTKELQSRSAKSKALRATANALPASISPPASAPAPAQPQQSQEPKSPSIASSIGVVREDEARSLEDSVVSLASTREGQEQKGSSSPSLMSVSIDSLASSSAMSPVPPPAPVVQSQGLSESMTSSLISSATTTTNTSEGESKEDKRSKVELWNEVKILTLTRTLTTLYSLTLLTLLTSLQLTLLARQKYLSALYTQLADEEMRVRLEEQFSITNVLWEGLGVEDKIRSLGEKMGLGPAVDAVLSERGGMFDRGSGEMDLEKAISGEVEDRARVSEETENKFLTLSWWLLHVGCKDVGERVRRGVEEVFDGVSLKTKLSQMDLHRLIQDVRRRVEYEVTFEGVERRVDFLSSLLPSTTETIHHALVQGGFTPPPQAVPQPPFQLDPYAPSDAPAVPVKAQQHAGDNSNSNPDDHDHDADPLASSTRANSRTTRLSDATSTSLSSSQLSNSQFFTSHHHGGRGEGHGYEGRIDPFGNYPNGHGDAENDNLDNEDEIRILDARSGSLSQSQSRLPHPSHDPSKPLQLQNTNTIGPHHPSIAASHSHYPPTMDAHYAHKSRPTIDPYPHITSDPSFLSLIAETRRTIQGADFGRVLEVCLERGVDVLFDGLGRNVFRDGVGAGVGVASGVASGPSGKEQDEKGKGKEVEKGKGKGKEVEKGKGEEREGDTKGKGKEVEGMGDSGMEEVRIRLAGLLPGLARWSQLALRGVPNEFVDTLLATYEVPVLSAIVFGRFEDAVGDD</sequence>
<dbReference type="GO" id="GO:0030674">
    <property type="term" value="F:protein-macromolecule adaptor activity"/>
    <property type="evidence" value="ECO:0007669"/>
    <property type="project" value="TreeGrafter"/>
</dbReference>
<feature type="compositionally biased region" description="Basic and acidic residues" evidence="2">
    <location>
        <begin position="717"/>
        <end position="758"/>
    </location>
</feature>
<feature type="compositionally biased region" description="Low complexity" evidence="2">
    <location>
        <begin position="707"/>
        <end position="716"/>
    </location>
</feature>
<dbReference type="OrthoDB" id="45930at2759"/>
<name>A8PD60_COPC7</name>
<accession>A8PD60</accession>
<gene>
    <name evidence="3" type="ORF">CC1G_07270</name>
</gene>
<dbReference type="InterPro" id="IPR006966">
    <property type="entry name" value="Peroxin-3"/>
</dbReference>
<feature type="region of interest" description="Disordered" evidence="2">
    <location>
        <begin position="109"/>
        <end position="135"/>
    </location>
</feature>
<proteinExistence type="predicted"/>
<feature type="compositionally biased region" description="Low complexity" evidence="2">
    <location>
        <begin position="586"/>
        <end position="595"/>
    </location>
</feature>
<feature type="coiled-coil region" evidence="1">
    <location>
        <begin position="27"/>
        <end position="54"/>
    </location>
</feature>
<dbReference type="GeneID" id="6017187"/>
<comment type="caution">
    <text evidence="3">The sequence shown here is derived from an EMBL/GenBank/DDBJ whole genome shotgun (WGS) entry which is preliminary data.</text>
</comment>
<feature type="region of interest" description="Disordered" evidence="2">
    <location>
        <begin position="586"/>
        <end position="607"/>
    </location>
</feature>
<feature type="region of interest" description="Disordered" evidence="2">
    <location>
        <begin position="183"/>
        <end position="230"/>
    </location>
</feature>
<dbReference type="EMBL" id="AACS02000006">
    <property type="protein sequence ID" value="EAU81340.1"/>
    <property type="molecule type" value="Genomic_DNA"/>
</dbReference>
<keyword evidence="4" id="KW-1185">Reference proteome</keyword>
<evidence type="ECO:0000313" key="3">
    <source>
        <dbReference type="EMBL" id="EAU81340.1"/>
    </source>
</evidence>
<dbReference type="Pfam" id="PF04882">
    <property type="entry name" value="Peroxin-3"/>
    <property type="match status" value="2"/>
</dbReference>
<evidence type="ECO:0000313" key="4">
    <source>
        <dbReference type="Proteomes" id="UP000001861"/>
    </source>
</evidence>
<feature type="compositionally biased region" description="Low complexity" evidence="2">
    <location>
        <begin position="196"/>
        <end position="222"/>
    </location>
</feature>
<dbReference type="GO" id="GO:0045046">
    <property type="term" value="P:protein import into peroxisome membrane"/>
    <property type="evidence" value="ECO:0007669"/>
    <property type="project" value="TreeGrafter"/>
</dbReference>
<organism evidence="3 4">
    <name type="scientific">Coprinopsis cinerea (strain Okayama-7 / 130 / ATCC MYA-4618 / FGSC 9003)</name>
    <name type="common">Inky cap fungus</name>
    <name type="synonym">Hormographiella aspergillata</name>
    <dbReference type="NCBI Taxonomy" id="240176"/>
    <lineage>
        <taxon>Eukaryota</taxon>
        <taxon>Fungi</taxon>
        <taxon>Dikarya</taxon>
        <taxon>Basidiomycota</taxon>
        <taxon>Agaricomycotina</taxon>
        <taxon>Agaricomycetes</taxon>
        <taxon>Agaricomycetidae</taxon>
        <taxon>Agaricales</taxon>
        <taxon>Agaricineae</taxon>
        <taxon>Psathyrellaceae</taxon>
        <taxon>Coprinopsis</taxon>
    </lineage>
</organism>
<feature type="compositionally biased region" description="Low complexity" evidence="2">
    <location>
        <begin position="503"/>
        <end position="537"/>
    </location>
</feature>
<evidence type="ECO:0000256" key="1">
    <source>
        <dbReference type="SAM" id="Coils"/>
    </source>
</evidence>
<dbReference type="STRING" id="240176.A8PD60"/>
<dbReference type="eggNOG" id="KOG4444">
    <property type="taxonomic scope" value="Eukaryota"/>
</dbReference>
<dbReference type="GO" id="GO:0005778">
    <property type="term" value="C:peroxisomal membrane"/>
    <property type="evidence" value="ECO:0007669"/>
    <property type="project" value="InterPro"/>
</dbReference>
<dbReference type="Proteomes" id="UP000001861">
    <property type="component" value="Unassembled WGS sequence"/>
</dbReference>
<dbReference type="KEGG" id="cci:CC1G_07270"/>
<dbReference type="VEuPathDB" id="FungiDB:CC1G_07270"/>
<feature type="region of interest" description="Disordered" evidence="2">
    <location>
        <begin position="450"/>
        <end position="571"/>
    </location>
</feature>
<dbReference type="AlphaFoldDB" id="A8PD60"/>
<dbReference type="PANTHER" id="PTHR28080:SF1">
    <property type="entry name" value="PEROXISOMAL BIOGENESIS FACTOR 3"/>
    <property type="match status" value="1"/>
</dbReference>
<feature type="compositionally biased region" description="Pro residues" evidence="2">
    <location>
        <begin position="454"/>
        <end position="466"/>
    </location>
</feature>
<evidence type="ECO:0000256" key="2">
    <source>
        <dbReference type="SAM" id="MobiDB-lite"/>
    </source>
</evidence>
<dbReference type="OMA" id="NVRKRFQ"/>
<dbReference type="RefSeq" id="XP_001840540.1">
    <property type="nucleotide sequence ID" value="XM_001840488.1"/>
</dbReference>
<dbReference type="PANTHER" id="PTHR28080">
    <property type="entry name" value="PEROXISOMAL BIOGENESIS FACTOR 3"/>
    <property type="match status" value="1"/>
</dbReference>
<reference evidence="3 4" key="1">
    <citation type="journal article" date="2010" name="Proc. Natl. Acad. Sci. U.S.A.">
        <title>Insights into evolution of multicellular fungi from the assembled chromosomes of the mushroom Coprinopsis cinerea (Coprinus cinereus).</title>
        <authorList>
            <person name="Stajich J.E."/>
            <person name="Wilke S.K."/>
            <person name="Ahren D."/>
            <person name="Au C.H."/>
            <person name="Birren B.W."/>
            <person name="Borodovsky M."/>
            <person name="Burns C."/>
            <person name="Canback B."/>
            <person name="Casselton L.A."/>
            <person name="Cheng C.K."/>
            <person name="Deng J."/>
            <person name="Dietrich F.S."/>
            <person name="Fargo D.C."/>
            <person name="Farman M.L."/>
            <person name="Gathman A.C."/>
            <person name="Goldberg J."/>
            <person name="Guigo R."/>
            <person name="Hoegger P.J."/>
            <person name="Hooker J.B."/>
            <person name="Huggins A."/>
            <person name="James T.Y."/>
            <person name="Kamada T."/>
            <person name="Kilaru S."/>
            <person name="Kodira C."/>
            <person name="Kues U."/>
            <person name="Kupfer D."/>
            <person name="Kwan H.S."/>
            <person name="Lomsadze A."/>
            <person name="Li W."/>
            <person name="Lilly W.W."/>
            <person name="Ma L.J."/>
            <person name="Mackey A.J."/>
            <person name="Manning G."/>
            <person name="Martin F."/>
            <person name="Muraguchi H."/>
            <person name="Natvig D.O."/>
            <person name="Palmerini H."/>
            <person name="Ramesh M.A."/>
            <person name="Rehmeyer C.J."/>
            <person name="Roe B.A."/>
            <person name="Shenoy N."/>
            <person name="Stanke M."/>
            <person name="Ter-Hovhannisyan V."/>
            <person name="Tunlid A."/>
            <person name="Velagapudi R."/>
            <person name="Vision T.J."/>
            <person name="Zeng Q."/>
            <person name="Zolan M.E."/>
            <person name="Pukkila P.J."/>
        </authorList>
    </citation>
    <scope>NUCLEOTIDE SEQUENCE [LARGE SCALE GENOMIC DNA]</scope>
    <source>
        <strain evidence="4">Okayama-7 / 130 / ATCC MYA-4618 / FGSC 9003</strain>
    </source>
</reference>
<feature type="region of interest" description="Disordered" evidence="2">
    <location>
        <begin position="706"/>
        <end position="761"/>
    </location>
</feature>
<dbReference type="InParanoid" id="A8PD60"/>
<feature type="compositionally biased region" description="Basic and acidic residues" evidence="2">
    <location>
        <begin position="543"/>
        <end position="554"/>
    </location>
</feature>
<keyword evidence="1" id="KW-0175">Coiled coil</keyword>